<accession>H2Y9K6</accession>
<protein>
    <recommendedName>
        <fullName evidence="1">C2H2-type domain-containing protein</fullName>
    </recommendedName>
</protein>
<proteinExistence type="predicted"/>
<dbReference type="Proteomes" id="UP000007875">
    <property type="component" value="Unassembled WGS sequence"/>
</dbReference>
<dbReference type="InParanoid" id="H2Y9K6"/>
<dbReference type="OMA" id="DIFHNIE"/>
<organism evidence="2 3">
    <name type="scientific">Ciona savignyi</name>
    <name type="common">Pacific transparent sea squirt</name>
    <dbReference type="NCBI Taxonomy" id="51511"/>
    <lineage>
        <taxon>Eukaryota</taxon>
        <taxon>Metazoa</taxon>
        <taxon>Chordata</taxon>
        <taxon>Tunicata</taxon>
        <taxon>Ascidiacea</taxon>
        <taxon>Phlebobranchia</taxon>
        <taxon>Cionidae</taxon>
        <taxon>Ciona</taxon>
    </lineage>
</organism>
<name>H2Y9K6_CIOSA</name>
<evidence type="ECO:0000313" key="3">
    <source>
        <dbReference type="Proteomes" id="UP000007875"/>
    </source>
</evidence>
<reference evidence="2" key="3">
    <citation type="submission" date="2025-09" db="UniProtKB">
        <authorList>
            <consortium name="Ensembl"/>
        </authorList>
    </citation>
    <scope>IDENTIFICATION</scope>
</reference>
<evidence type="ECO:0000259" key="1">
    <source>
        <dbReference type="PROSITE" id="PS00028"/>
    </source>
</evidence>
<feature type="domain" description="C2H2-type" evidence="1">
    <location>
        <begin position="101"/>
        <end position="123"/>
    </location>
</feature>
<reference evidence="3" key="1">
    <citation type="submission" date="2003-08" db="EMBL/GenBank/DDBJ databases">
        <authorList>
            <person name="Birren B."/>
            <person name="Nusbaum C."/>
            <person name="Abebe A."/>
            <person name="Abouelleil A."/>
            <person name="Adekoya E."/>
            <person name="Ait-zahra M."/>
            <person name="Allen N."/>
            <person name="Allen T."/>
            <person name="An P."/>
            <person name="Anderson M."/>
            <person name="Anderson S."/>
            <person name="Arachchi H."/>
            <person name="Armbruster J."/>
            <person name="Bachantsang P."/>
            <person name="Baldwin J."/>
            <person name="Barry A."/>
            <person name="Bayul T."/>
            <person name="Blitshsteyn B."/>
            <person name="Bloom T."/>
            <person name="Blye J."/>
            <person name="Boguslavskiy L."/>
            <person name="Borowsky M."/>
            <person name="Boukhgalter B."/>
            <person name="Brunache A."/>
            <person name="Butler J."/>
            <person name="Calixte N."/>
            <person name="Calvo S."/>
            <person name="Camarata J."/>
            <person name="Campo K."/>
            <person name="Chang J."/>
            <person name="Cheshatsang Y."/>
            <person name="Citroen M."/>
            <person name="Collymore A."/>
            <person name="Considine T."/>
            <person name="Cook A."/>
            <person name="Cooke P."/>
            <person name="Corum B."/>
            <person name="Cuomo C."/>
            <person name="David R."/>
            <person name="Dawoe T."/>
            <person name="Degray S."/>
            <person name="Dodge S."/>
            <person name="Dooley K."/>
            <person name="Dorje P."/>
            <person name="Dorjee K."/>
            <person name="Dorris L."/>
            <person name="Duffey N."/>
            <person name="Dupes A."/>
            <person name="Elkins T."/>
            <person name="Engels R."/>
            <person name="Erickson J."/>
            <person name="Farina A."/>
            <person name="Faro S."/>
            <person name="Ferreira P."/>
            <person name="Fischer H."/>
            <person name="Fitzgerald M."/>
            <person name="Foley K."/>
            <person name="Gage D."/>
            <person name="Galagan J."/>
            <person name="Gearin G."/>
            <person name="Gnerre S."/>
            <person name="Gnirke A."/>
            <person name="Goyette A."/>
            <person name="Graham J."/>
            <person name="Grandbois E."/>
            <person name="Gyaltsen K."/>
            <person name="Hafez N."/>
            <person name="Hagopian D."/>
            <person name="Hagos B."/>
            <person name="Hall J."/>
            <person name="Hatcher B."/>
            <person name="Heller A."/>
            <person name="Higgins H."/>
            <person name="Honan T."/>
            <person name="Horn A."/>
            <person name="Houde N."/>
            <person name="Hughes L."/>
            <person name="Hulme W."/>
            <person name="Husby E."/>
            <person name="Iliev I."/>
            <person name="Jaffe D."/>
            <person name="Jones C."/>
            <person name="Kamal M."/>
            <person name="Kamat A."/>
            <person name="Kamvysselis M."/>
            <person name="Karlsson E."/>
            <person name="Kells C."/>
            <person name="Kieu A."/>
            <person name="Kisner P."/>
            <person name="Kodira C."/>
            <person name="Kulbokas E."/>
            <person name="Labutti K."/>
            <person name="Lama D."/>
            <person name="Landers T."/>
            <person name="Leger J."/>
            <person name="Levine S."/>
            <person name="Lewis D."/>
            <person name="Lewis T."/>
            <person name="Lindblad-toh K."/>
            <person name="Liu X."/>
            <person name="Lokyitsang T."/>
            <person name="Lokyitsang Y."/>
            <person name="Lucien O."/>
            <person name="Lui A."/>
            <person name="Ma L.J."/>
            <person name="Mabbitt R."/>
            <person name="Macdonald J."/>
            <person name="Maclean C."/>
            <person name="Major J."/>
            <person name="Manning J."/>
            <person name="Marabella R."/>
            <person name="Maru K."/>
            <person name="Matthews C."/>
            <person name="Mauceli E."/>
            <person name="Mccarthy M."/>
            <person name="Mcdonough S."/>
            <person name="Mcghee T."/>
            <person name="Meldrim J."/>
            <person name="Meneus L."/>
            <person name="Mesirov J."/>
            <person name="Mihalev A."/>
            <person name="Mihova T."/>
            <person name="Mikkelsen T."/>
            <person name="Mlenga V."/>
            <person name="Moru K."/>
            <person name="Mozes J."/>
            <person name="Mulrain L."/>
            <person name="Munson G."/>
            <person name="Naylor J."/>
            <person name="Newes C."/>
            <person name="Nguyen C."/>
            <person name="Nguyen N."/>
            <person name="Nguyen T."/>
            <person name="Nicol R."/>
            <person name="Nielsen C."/>
            <person name="Nizzari M."/>
            <person name="Norbu C."/>
            <person name="Norbu N."/>
            <person name="O'donnell P."/>
            <person name="Okoawo O."/>
            <person name="O'leary S."/>
            <person name="Omotosho B."/>
            <person name="O'neill K."/>
            <person name="Osman S."/>
            <person name="Parker S."/>
            <person name="Perrin D."/>
            <person name="Phunkhang P."/>
            <person name="Piqani B."/>
            <person name="Purcell S."/>
            <person name="Rachupka T."/>
            <person name="Ramasamy U."/>
            <person name="Rameau R."/>
            <person name="Ray V."/>
            <person name="Raymond C."/>
            <person name="Retta R."/>
            <person name="Richardson S."/>
            <person name="Rise C."/>
            <person name="Rodriguez J."/>
            <person name="Rogers J."/>
            <person name="Rogov P."/>
            <person name="Rutman M."/>
            <person name="Schupbach R."/>
            <person name="Seaman C."/>
            <person name="Settipalli S."/>
            <person name="Sharpe T."/>
            <person name="Sheridan J."/>
            <person name="Sherpa N."/>
            <person name="Shi J."/>
            <person name="Smirnov S."/>
            <person name="Smith C."/>
            <person name="Sougnez C."/>
            <person name="Spencer B."/>
            <person name="Stalker J."/>
            <person name="Stange-thomann N."/>
            <person name="Stavropoulos S."/>
            <person name="Stetson K."/>
            <person name="Stone C."/>
            <person name="Stone S."/>
            <person name="Stubbs M."/>
            <person name="Talamas J."/>
            <person name="Tchuinga P."/>
            <person name="Tenzing P."/>
            <person name="Tesfaye S."/>
            <person name="Theodore J."/>
            <person name="Thoulutsang Y."/>
            <person name="Topham K."/>
            <person name="Towey S."/>
            <person name="Tsamla T."/>
            <person name="Tsomo N."/>
            <person name="Vallee D."/>
            <person name="Vassiliev H."/>
            <person name="Venkataraman V."/>
            <person name="Vinson J."/>
            <person name="Vo A."/>
            <person name="Wade C."/>
            <person name="Wang S."/>
            <person name="Wangchuk T."/>
            <person name="Wangdi T."/>
            <person name="Whittaker C."/>
            <person name="Wilkinson J."/>
            <person name="Wu Y."/>
            <person name="Wyman D."/>
            <person name="Yadav S."/>
            <person name="Yang S."/>
            <person name="Yang X."/>
            <person name="Yeager S."/>
            <person name="Yee E."/>
            <person name="Young G."/>
            <person name="Zainoun J."/>
            <person name="Zembeck L."/>
            <person name="Zimmer A."/>
            <person name="Zody M."/>
            <person name="Lander E."/>
        </authorList>
    </citation>
    <scope>NUCLEOTIDE SEQUENCE [LARGE SCALE GENOMIC DNA]</scope>
</reference>
<evidence type="ECO:0000313" key="2">
    <source>
        <dbReference type="Ensembl" id="ENSCSAVP00000002004.1"/>
    </source>
</evidence>
<dbReference type="InterPro" id="IPR013087">
    <property type="entry name" value="Znf_C2H2_type"/>
</dbReference>
<sequence length="206" mass="23284">MNMNGKVKTSSTETSSYMNNMMLPEMVRATRTHPLGPDCIISRNEISDQISLRSVNYYWYISHGKGCVECVVKMSSGGTNVTTSDPKCVVTRKHRRFEAYCCMICRSNFVTVVQALLHLKAIHRSNSKILIQDLDIFHNIEKAMEVPPVPLPWHIARKYVDQDKALDQADMNKNENELVSNNYVVPPGAIPTLVSDVDQPSHRNTC</sequence>
<reference evidence="2" key="2">
    <citation type="submission" date="2025-08" db="UniProtKB">
        <authorList>
            <consortium name="Ensembl"/>
        </authorList>
    </citation>
    <scope>IDENTIFICATION</scope>
</reference>
<dbReference type="GeneTree" id="ENSGT00390000014470"/>
<dbReference type="Ensembl" id="ENSCSAVT00000002038.1">
    <property type="protein sequence ID" value="ENSCSAVP00000002004.1"/>
    <property type="gene ID" value="ENSCSAVG00000001172.1"/>
</dbReference>
<dbReference type="PROSITE" id="PS00028">
    <property type="entry name" value="ZINC_FINGER_C2H2_1"/>
    <property type="match status" value="1"/>
</dbReference>
<dbReference type="AlphaFoldDB" id="H2Y9K6"/>
<keyword evidence="3" id="KW-1185">Reference proteome</keyword>
<dbReference type="HOGENOM" id="CLU_089338_0_0_1"/>